<evidence type="ECO:0000256" key="5">
    <source>
        <dbReference type="ARBA" id="ARBA00022597"/>
    </source>
</evidence>
<evidence type="ECO:0000256" key="1">
    <source>
        <dbReference type="ARBA" id="ARBA00004651"/>
    </source>
</evidence>
<dbReference type="EMBL" id="CP002915">
    <property type="protein sequence ID" value="AEK31029.1"/>
    <property type="molecule type" value="Genomic_DNA"/>
</dbReference>
<evidence type="ECO:0000313" key="13">
    <source>
        <dbReference type="Proteomes" id="UP000008394"/>
    </source>
</evidence>
<feature type="transmembrane region" description="Helical" evidence="9">
    <location>
        <begin position="116"/>
        <end position="136"/>
    </location>
</feature>
<proteinExistence type="inferred from homology"/>
<sequence>MKGMSSSVVTLSKREMKRRQKLGADYVAPSPYTLSAALKDGDVFTKLSIIFFGLGNFARHQIAKGVIFLAGEIGFIVFMIYAGAHNLAMLPSLGWRQASTEWVGAKLVHTAGDNSVLILLYGVCTLVLCAVFVLWWDLAIRSAYKAQCLAGKNGHAPSLLDDIHTLLNEKANILFLALPTLGILIFTVLPLIFMISMAFTSYDHNHLVLFDWVGFENFKTVFSNSGSIVSARLFMSVLGWTLIWAFFATFLNFFCGLFLAMVINRKTTHGKGFWRAVFSMSIAVPQFVSLLVMHQMLQPQGAINRILMNWGWIDNPMPFFTDATWARVTVIVINLWVGIPYTIMQVTGILQNIPADQYEAAEIDGANWWQIFTKITMPYIIFVLTPYLITTFTGNVNNFNVIYLLTRGDPAVVGDSAGKTDLLITWLYKLTVDNNDYNLGAVIGIMTFVVLAVVSLITYRSSGSYKNEEAFR</sequence>
<keyword evidence="6 9" id="KW-0812">Transmembrane</keyword>
<evidence type="ECO:0000256" key="6">
    <source>
        <dbReference type="ARBA" id="ARBA00022692"/>
    </source>
</evidence>
<feature type="transmembrane region" description="Helical" evidence="9">
    <location>
        <begin position="242"/>
        <end position="264"/>
    </location>
</feature>
<evidence type="ECO:0000256" key="4">
    <source>
        <dbReference type="ARBA" id="ARBA00022475"/>
    </source>
</evidence>
<keyword evidence="8 9" id="KW-0472">Membrane</keyword>
<feature type="transmembrane region" description="Helical" evidence="9">
    <location>
        <begin position="173"/>
        <end position="199"/>
    </location>
</feature>
<comment type="function">
    <text evidence="10">Part of the ABC transporter complex MalEFGK involved in maltose/maltodextrin import. Probably responsible for the translocation of the substrate across the membrane.</text>
</comment>
<dbReference type="AlphaFoldDB" id="A0A806FKV5"/>
<feature type="transmembrane region" description="Helical" evidence="9">
    <location>
        <begin position="325"/>
        <end position="350"/>
    </location>
</feature>
<feature type="domain" description="ABC transmembrane type-1" evidence="11">
    <location>
        <begin position="238"/>
        <end position="458"/>
    </location>
</feature>
<dbReference type="PANTHER" id="PTHR47314">
    <property type="entry name" value="MALTOSE/MALTODEXTRIN TRANSPORT SYSTEM PERMEASE PROTEIN MALF"/>
    <property type="match status" value="1"/>
</dbReference>
<dbReference type="Pfam" id="PF00528">
    <property type="entry name" value="BPD_transp_1"/>
    <property type="match status" value="1"/>
</dbReference>
<comment type="similarity">
    <text evidence="2 10">Belongs to the binding-protein-dependent transport system permease family. MalFG subfamily.</text>
</comment>
<accession>A0A806FKV5</accession>
<evidence type="ECO:0000256" key="2">
    <source>
        <dbReference type="ARBA" id="ARBA00009047"/>
    </source>
</evidence>
<dbReference type="GO" id="GO:0015423">
    <property type="term" value="F:ABC-type maltose transporter activity"/>
    <property type="evidence" value="ECO:0007669"/>
    <property type="project" value="TreeGrafter"/>
</dbReference>
<keyword evidence="7 9" id="KW-1133">Transmembrane helix</keyword>
<protein>
    <recommendedName>
        <fullName evidence="10">Maltose/maltodextrin transport system permease protein</fullName>
    </recommendedName>
</protein>
<dbReference type="GO" id="GO:1990060">
    <property type="term" value="C:maltose transport complex"/>
    <property type="evidence" value="ECO:0007669"/>
    <property type="project" value="TreeGrafter"/>
</dbReference>
<evidence type="ECO:0000256" key="8">
    <source>
        <dbReference type="ARBA" id="ARBA00023136"/>
    </source>
</evidence>
<reference evidence="12 13" key="1">
    <citation type="journal article" date="2011" name="J. Bacteriol.">
        <title>Genome Sequence of the Probiotic Strain Bifidobacterium animalis subsp. lactis CNCM I-2494.</title>
        <authorList>
            <person name="Chervaux C."/>
            <person name="Grimaldi C."/>
            <person name="Bolotin A."/>
            <person name="Quinquis B."/>
            <person name="Legrain-Raspaud S."/>
            <person name="van Hylckama Vlieg J.E."/>
            <person name="Denariaz G."/>
            <person name="Smokvina T."/>
        </authorList>
    </citation>
    <scope>NUCLEOTIDE SEQUENCE [LARGE SCALE GENOMIC DNA]</scope>
    <source>
        <strain evidence="12 13">CNCM I-2494</strain>
    </source>
</reference>
<dbReference type="PANTHER" id="PTHR47314:SF1">
    <property type="entry name" value="MALTOSE_MALTODEXTRIN TRANSPORT SYSTEM PERMEASE PROTEIN MALF"/>
    <property type="match status" value="1"/>
</dbReference>
<evidence type="ECO:0000313" key="12">
    <source>
        <dbReference type="EMBL" id="AEK31029.1"/>
    </source>
</evidence>
<dbReference type="InterPro" id="IPR000515">
    <property type="entry name" value="MetI-like"/>
</dbReference>
<feature type="transmembrane region" description="Helical" evidence="9">
    <location>
        <begin position="66"/>
        <end position="84"/>
    </location>
</feature>
<feature type="transmembrane region" description="Helical" evidence="9">
    <location>
        <begin position="437"/>
        <end position="459"/>
    </location>
</feature>
<feature type="transmembrane region" description="Helical" evidence="9">
    <location>
        <begin position="371"/>
        <end position="389"/>
    </location>
</feature>
<evidence type="ECO:0000256" key="9">
    <source>
        <dbReference type="RuleBase" id="RU363032"/>
    </source>
</evidence>
<dbReference type="CDD" id="cd06261">
    <property type="entry name" value="TM_PBP2"/>
    <property type="match status" value="1"/>
</dbReference>
<evidence type="ECO:0000256" key="10">
    <source>
        <dbReference type="RuleBase" id="RU367050"/>
    </source>
</evidence>
<dbReference type="Gene3D" id="1.10.3720.10">
    <property type="entry name" value="MetI-like"/>
    <property type="match status" value="1"/>
</dbReference>
<name>A0A806FKV5_BIFAN</name>
<dbReference type="SUPFAM" id="SSF160964">
    <property type="entry name" value="MalF N-terminal region-like"/>
    <property type="match status" value="1"/>
</dbReference>
<dbReference type="Proteomes" id="UP000008394">
    <property type="component" value="Chromosome"/>
</dbReference>
<dbReference type="GO" id="GO:0042956">
    <property type="term" value="P:maltodextrin transmembrane transport"/>
    <property type="evidence" value="ECO:0007669"/>
    <property type="project" value="TreeGrafter"/>
</dbReference>
<dbReference type="SUPFAM" id="SSF161098">
    <property type="entry name" value="MetI-like"/>
    <property type="match status" value="1"/>
</dbReference>
<evidence type="ECO:0000259" key="11">
    <source>
        <dbReference type="PROSITE" id="PS50928"/>
    </source>
</evidence>
<dbReference type="PROSITE" id="PS50928">
    <property type="entry name" value="ABC_TM1"/>
    <property type="match status" value="1"/>
</dbReference>
<feature type="transmembrane region" description="Helical" evidence="9">
    <location>
        <begin position="276"/>
        <end position="297"/>
    </location>
</feature>
<organism evidence="12 13">
    <name type="scientific">Bifidobacterium animalis subsp. lactis CNCM I-2494</name>
    <dbReference type="NCBI Taxonomy" id="1042403"/>
    <lineage>
        <taxon>Bacteria</taxon>
        <taxon>Bacillati</taxon>
        <taxon>Actinomycetota</taxon>
        <taxon>Actinomycetes</taxon>
        <taxon>Bifidobacteriales</taxon>
        <taxon>Bifidobacteriaceae</taxon>
        <taxon>Bifidobacterium</taxon>
    </lineage>
</organism>
<comment type="subcellular location">
    <subcellularLocation>
        <location evidence="1 9">Cell membrane</location>
        <topology evidence="1 9">Multi-pass membrane protein</topology>
    </subcellularLocation>
</comment>
<evidence type="ECO:0000256" key="7">
    <source>
        <dbReference type="ARBA" id="ARBA00022989"/>
    </source>
</evidence>
<dbReference type="SMR" id="A0A806FKV5"/>
<dbReference type="InterPro" id="IPR035906">
    <property type="entry name" value="MetI-like_sf"/>
</dbReference>
<dbReference type="KEGG" id="bnm:BALAC2494_01176"/>
<evidence type="ECO:0000256" key="3">
    <source>
        <dbReference type="ARBA" id="ARBA00022448"/>
    </source>
</evidence>
<keyword evidence="5 10" id="KW-0762">Sugar transport</keyword>
<keyword evidence="3 9" id="KW-0813">Transport</keyword>
<gene>
    <name evidence="12" type="ORF">BALAC2494_01176</name>
</gene>
<keyword evidence="4 10" id="KW-1003">Cell membrane</keyword>